<dbReference type="InterPro" id="IPR006274">
    <property type="entry name" value="CarbamoylP_synth_ssu"/>
</dbReference>
<dbReference type="PRINTS" id="PR00097">
    <property type="entry name" value="ANTSNTHASEII"/>
</dbReference>
<dbReference type="HAMAP" id="MF_01209">
    <property type="entry name" value="CPSase_S_chain"/>
    <property type="match status" value="1"/>
</dbReference>
<evidence type="ECO:0000259" key="11">
    <source>
        <dbReference type="SMART" id="SM01097"/>
    </source>
</evidence>
<keyword evidence="6" id="KW-0028">Amino-acid biosynthesis</keyword>
<evidence type="ECO:0000256" key="1">
    <source>
        <dbReference type="ARBA" id="ARBA00005077"/>
    </source>
</evidence>
<keyword evidence="8" id="KW-0067">ATP-binding</keyword>
<dbReference type="PRINTS" id="PR00099">
    <property type="entry name" value="CPSGATASE"/>
</dbReference>
<protein>
    <recommendedName>
        <fullName evidence="3">carbamoyl-phosphate synthase (glutamine-hydrolyzing)</fullName>
        <ecNumber evidence="3">6.3.5.5</ecNumber>
    </recommendedName>
</protein>
<comment type="pathway">
    <text evidence="1">Amino-acid biosynthesis; L-arginine biosynthesis; carbamoyl phosphate from bicarbonate: step 1/1.</text>
</comment>
<dbReference type="Proteomes" id="UP001497512">
    <property type="component" value="Chromosome 3"/>
</dbReference>
<dbReference type="PANTHER" id="PTHR11405:SF4">
    <property type="entry name" value="CARBAMOYL-PHOSPHATE SYNTHASE ARGININE-SPECIFIC SMALL CHAIN"/>
    <property type="match status" value="1"/>
</dbReference>
<comment type="similarity">
    <text evidence="2">Belongs to the CarA family.</text>
</comment>
<dbReference type="CDD" id="cd01744">
    <property type="entry name" value="GATase1_CPSase"/>
    <property type="match status" value="1"/>
</dbReference>
<dbReference type="PANTHER" id="PTHR11405">
    <property type="entry name" value="CARBAMOYLTRANSFERASE FAMILY MEMBER"/>
    <property type="match status" value="1"/>
</dbReference>
<dbReference type="InterPro" id="IPR029062">
    <property type="entry name" value="Class_I_gatase-like"/>
</dbReference>
<evidence type="ECO:0000256" key="4">
    <source>
        <dbReference type="ARBA" id="ARBA00022571"/>
    </source>
</evidence>
<dbReference type="SUPFAM" id="SSF52021">
    <property type="entry name" value="Carbamoyl phosphate synthetase, small subunit N-terminal domain"/>
    <property type="match status" value="1"/>
</dbReference>
<dbReference type="InterPro" id="IPR017926">
    <property type="entry name" value="GATASE"/>
</dbReference>
<reference evidence="12" key="1">
    <citation type="submission" date="2024-02" db="EMBL/GenBank/DDBJ databases">
        <authorList>
            <consortium name="ELIXIR-Norway"/>
            <consortium name="Elixir Norway"/>
        </authorList>
    </citation>
    <scope>NUCLEOTIDE SEQUENCE</scope>
</reference>
<comment type="catalytic activity">
    <reaction evidence="10">
        <text>L-glutamine + H2O = L-glutamate + NH4(+)</text>
        <dbReference type="Rhea" id="RHEA:15889"/>
        <dbReference type="ChEBI" id="CHEBI:15377"/>
        <dbReference type="ChEBI" id="CHEBI:28938"/>
        <dbReference type="ChEBI" id="CHEBI:29985"/>
        <dbReference type="ChEBI" id="CHEBI:58359"/>
    </reaction>
</comment>
<dbReference type="InterPro" id="IPR035686">
    <property type="entry name" value="CPSase_GATase1"/>
</dbReference>
<keyword evidence="7" id="KW-0547">Nucleotide-binding</keyword>
<dbReference type="EC" id="6.3.5.5" evidence="3"/>
<evidence type="ECO:0000256" key="7">
    <source>
        <dbReference type="ARBA" id="ARBA00022741"/>
    </source>
</evidence>
<evidence type="ECO:0000256" key="10">
    <source>
        <dbReference type="ARBA" id="ARBA00049285"/>
    </source>
</evidence>
<gene>
    <name evidence="12" type="ORF">CSSPTR1EN2_LOCUS14543</name>
</gene>
<dbReference type="NCBIfam" id="NF009475">
    <property type="entry name" value="PRK12838.1"/>
    <property type="match status" value="1"/>
</dbReference>
<evidence type="ECO:0000256" key="6">
    <source>
        <dbReference type="ARBA" id="ARBA00022605"/>
    </source>
</evidence>
<dbReference type="Pfam" id="PF00988">
    <property type="entry name" value="CPSase_sm_chain"/>
    <property type="match status" value="1"/>
</dbReference>
<dbReference type="PROSITE" id="PS51273">
    <property type="entry name" value="GATASE_TYPE_1"/>
    <property type="match status" value="1"/>
</dbReference>
<evidence type="ECO:0000256" key="9">
    <source>
        <dbReference type="ARBA" id="ARBA00044031"/>
    </source>
</evidence>
<evidence type="ECO:0000256" key="3">
    <source>
        <dbReference type="ARBA" id="ARBA00012738"/>
    </source>
</evidence>
<keyword evidence="4" id="KW-0055">Arginine biosynthesis</keyword>
<evidence type="ECO:0000256" key="2">
    <source>
        <dbReference type="ARBA" id="ARBA00007800"/>
    </source>
</evidence>
<evidence type="ECO:0000313" key="12">
    <source>
        <dbReference type="EMBL" id="CAK9219474.1"/>
    </source>
</evidence>
<evidence type="ECO:0000256" key="8">
    <source>
        <dbReference type="ARBA" id="ARBA00022840"/>
    </source>
</evidence>
<dbReference type="EMBL" id="OZ019895">
    <property type="protein sequence ID" value="CAK9219474.1"/>
    <property type="molecule type" value="Genomic_DNA"/>
</dbReference>
<dbReference type="SMART" id="SM01097">
    <property type="entry name" value="CPSase_sm_chain"/>
    <property type="match status" value="1"/>
</dbReference>
<keyword evidence="5" id="KW-0436">Ligase</keyword>
<dbReference type="Gene3D" id="3.40.50.880">
    <property type="match status" value="1"/>
</dbReference>
<organism evidence="12 13">
    <name type="scientific">Sphagnum troendelagicum</name>
    <dbReference type="NCBI Taxonomy" id="128251"/>
    <lineage>
        <taxon>Eukaryota</taxon>
        <taxon>Viridiplantae</taxon>
        <taxon>Streptophyta</taxon>
        <taxon>Embryophyta</taxon>
        <taxon>Bryophyta</taxon>
        <taxon>Sphagnophytina</taxon>
        <taxon>Sphagnopsida</taxon>
        <taxon>Sphagnales</taxon>
        <taxon>Sphagnaceae</taxon>
        <taxon>Sphagnum</taxon>
    </lineage>
</organism>
<evidence type="ECO:0000256" key="5">
    <source>
        <dbReference type="ARBA" id="ARBA00022598"/>
    </source>
</evidence>
<proteinExistence type="inferred from homology"/>
<dbReference type="SUPFAM" id="SSF52317">
    <property type="entry name" value="Class I glutamine amidotransferase-like"/>
    <property type="match status" value="1"/>
</dbReference>
<name>A0ABP0UDJ3_9BRYO</name>
<dbReference type="InterPro" id="IPR036480">
    <property type="entry name" value="CarbP_synth_ssu_N_sf"/>
</dbReference>
<keyword evidence="13" id="KW-1185">Reference proteome</keyword>
<dbReference type="NCBIfam" id="TIGR01368">
    <property type="entry name" value="CPSaseIIsmall"/>
    <property type="match status" value="1"/>
</dbReference>
<accession>A0ABP0UDJ3</accession>
<dbReference type="Pfam" id="PF00117">
    <property type="entry name" value="GATase"/>
    <property type="match status" value="1"/>
</dbReference>
<dbReference type="PRINTS" id="PR00096">
    <property type="entry name" value="GATASE"/>
</dbReference>
<evidence type="ECO:0000313" key="13">
    <source>
        <dbReference type="Proteomes" id="UP001497512"/>
    </source>
</evidence>
<comment type="subunit">
    <text evidence="9">Heterodimer composed of 2 chains; the small (or glutamine) chain promotes the hydrolysis of glutamine to ammonia, which is used by the large (or ammonia) chain to synthesize carbamoyl phosphate.</text>
</comment>
<dbReference type="Gene3D" id="3.50.30.20">
    <property type="entry name" value="Carbamoyl-phosphate synthase small subunit, N-terminal domain"/>
    <property type="match status" value="1"/>
</dbReference>
<sequence>MAMRVQFLGLQPVSTSRVCSVVGSPELGGSPAAAAAAVVGVFPALRFSASVSLFSSGVCLQDVVASRGLKLDCEKARNGFRVTCEAVVAAAAAAEVRAPAAVSRPWKTADCRLVLEDGSVWRGKSFGATGTQVGEVVFNTSLTGYQEILTDPSYAGQFVLMTQPHIGNTGINLDDEESERCFLGGLLIRSLSNRVSNWRSTEELPDYLKKRNVMGISDIDTRAITKRLREEGSLVGVLTTDESKSDQEILEMARNWNIVGKDLITNVTCSKPYEWKEKTGDEWEFSSSVVPISSSSSNSSSSVASSDHQEPFHVVVYDFGVKQNILRRLSSYGCKLTVVPSSWPASEVLKLNPDGILFSNGPGDPSAVPYAVESVDALVGKLPVFGICMGHQLLGQALGGKTYKMKFGHHGGNHPVRHLQSGRVEISAQNHNYAVDPATLPDGVEITHINLNDGSCAGLKFPAMKAMSIQYHPESSPGPHDADPAFYDFIKMMEQNKNGWHSTGATDGDFVQRSG</sequence>
<feature type="domain" description="Carbamoyl-phosphate synthase small subunit N-terminal" evidence="11">
    <location>
        <begin position="109"/>
        <end position="239"/>
    </location>
</feature>
<dbReference type="InterPro" id="IPR002474">
    <property type="entry name" value="CarbamoylP_synth_ssu_N"/>
</dbReference>